<dbReference type="PROSITE" id="PS50206">
    <property type="entry name" value="RHODANESE_3"/>
    <property type="match status" value="1"/>
</dbReference>
<dbReference type="Pfam" id="PF00581">
    <property type="entry name" value="Rhodanese"/>
    <property type="match status" value="1"/>
</dbReference>
<dbReference type="GO" id="GO:0006749">
    <property type="term" value="P:glutathione metabolic process"/>
    <property type="evidence" value="ECO:0007669"/>
    <property type="project" value="InterPro"/>
</dbReference>
<dbReference type="GO" id="GO:0046872">
    <property type="term" value="F:metal ion binding"/>
    <property type="evidence" value="ECO:0007669"/>
    <property type="project" value="UniProtKB-KW"/>
</dbReference>
<dbReference type="Gene3D" id="3.60.15.10">
    <property type="entry name" value="Ribonuclease Z/Hydroxyacylglutathione hydrolase-like"/>
    <property type="match status" value="1"/>
</dbReference>
<protein>
    <submittedName>
        <fullName evidence="3">MBL fold metallo-hydrolase</fullName>
    </submittedName>
</protein>
<reference evidence="3" key="2">
    <citation type="submission" date="2020-09" db="EMBL/GenBank/DDBJ databases">
        <authorList>
            <person name="Sun Q."/>
            <person name="Kim S."/>
        </authorList>
    </citation>
    <scope>NUCLEOTIDE SEQUENCE</scope>
    <source>
        <strain evidence="3">KCTC 12988</strain>
    </source>
</reference>
<dbReference type="SMART" id="SM00450">
    <property type="entry name" value="RHOD"/>
    <property type="match status" value="1"/>
</dbReference>
<dbReference type="Pfam" id="PF00753">
    <property type="entry name" value="Lactamase_B"/>
    <property type="match status" value="1"/>
</dbReference>
<dbReference type="SUPFAM" id="SSF56281">
    <property type="entry name" value="Metallo-hydrolase/oxidoreductase"/>
    <property type="match status" value="1"/>
</dbReference>
<evidence type="ECO:0000256" key="1">
    <source>
        <dbReference type="ARBA" id="ARBA00022723"/>
    </source>
</evidence>
<dbReference type="InterPro" id="IPR036873">
    <property type="entry name" value="Rhodanese-like_dom_sf"/>
</dbReference>
<dbReference type="GO" id="GO:0070813">
    <property type="term" value="P:hydrogen sulfide metabolic process"/>
    <property type="evidence" value="ECO:0007669"/>
    <property type="project" value="TreeGrafter"/>
</dbReference>
<dbReference type="GO" id="GO:0050313">
    <property type="term" value="F:sulfur dioxygenase activity"/>
    <property type="evidence" value="ECO:0007669"/>
    <property type="project" value="InterPro"/>
</dbReference>
<accession>A0A918THD2</accession>
<dbReference type="SMART" id="SM00849">
    <property type="entry name" value="Lactamase_B"/>
    <property type="match status" value="1"/>
</dbReference>
<name>A0A918THD2_9BACT</name>
<organism evidence="3 4">
    <name type="scientific">Roseibacillus persicicus</name>
    <dbReference type="NCBI Taxonomy" id="454148"/>
    <lineage>
        <taxon>Bacteria</taxon>
        <taxon>Pseudomonadati</taxon>
        <taxon>Verrucomicrobiota</taxon>
        <taxon>Verrucomicrobiia</taxon>
        <taxon>Verrucomicrobiales</taxon>
        <taxon>Verrucomicrobiaceae</taxon>
        <taxon>Roseibacillus</taxon>
    </lineage>
</organism>
<dbReference type="CDD" id="cd07724">
    <property type="entry name" value="POD-like_MBL-fold"/>
    <property type="match status" value="1"/>
</dbReference>
<sequence>MEDDSSTNFEKHEPTETMYLKQITDPSLAQNAYLIGCQRTGEAIVIDPERDVDRYLNLAKEEGLKIVAVADTHIHADYLSGVRELVEHHGAKAYVTAEGGPDWQMEWAKGDPRAQEIRHGDTIAIGKVELKVLLTPGHTPEHVSYLLTDYGGGASEPIALLSGDFIFVGDVGRPDLLESAAGQVGAMEESAKVLYDSLRETEGLPDFLQVLPAHGAGSACGKALGAIPTSVMGYERKFNGAFHEALTASREEFVESILTGQPEPPVYFARMKRDNRAGQALLPDGKLPAPARYGEGDLVEFINGGQGVVLDLRFDKQDFIANHLKGSLYAPLRGTEFLEVVGSFVEDEKTPILLLVNKADEVEQAVRELVRIGYDSIAGWMPVAEALASAAPTEAFATIVTSDLPATLEQKPGFVLDVRKASEFQEGHMEGAKQIAHTRLAKHLDELPREETIYVHCRSGMRAAKSAALLAREGFDIVHVDGSSDALLGTSCSMCS</sequence>
<evidence type="ECO:0000313" key="4">
    <source>
        <dbReference type="Proteomes" id="UP000644507"/>
    </source>
</evidence>
<comment type="caution">
    <text evidence="3">The sequence shown here is derived from an EMBL/GenBank/DDBJ whole genome shotgun (WGS) entry which is preliminary data.</text>
</comment>
<gene>
    <name evidence="3" type="ORF">GCM10007100_10570</name>
</gene>
<evidence type="ECO:0000313" key="3">
    <source>
        <dbReference type="EMBL" id="GHC46792.1"/>
    </source>
</evidence>
<dbReference type="FunFam" id="3.60.15.10:FF:000030">
    <property type="entry name" value="Metallo-beta-lactamase family protein"/>
    <property type="match status" value="1"/>
</dbReference>
<dbReference type="SUPFAM" id="SSF52821">
    <property type="entry name" value="Rhodanese/Cell cycle control phosphatase"/>
    <property type="match status" value="2"/>
</dbReference>
<dbReference type="InterPro" id="IPR044528">
    <property type="entry name" value="POD-like_MBL-fold"/>
</dbReference>
<reference evidence="3" key="1">
    <citation type="journal article" date="2014" name="Int. J. Syst. Evol. Microbiol.">
        <title>Complete genome sequence of Corynebacterium casei LMG S-19264T (=DSM 44701T), isolated from a smear-ripened cheese.</title>
        <authorList>
            <consortium name="US DOE Joint Genome Institute (JGI-PGF)"/>
            <person name="Walter F."/>
            <person name="Albersmeier A."/>
            <person name="Kalinowski J."/>
            <person name="Ruckert C."/>
        </authorList>
    </citation>
    <scope>NUCLEOTIDE SEQUENCE</scope>
    <source>
        <strain evidence="3">KCTC 12988</strain>
    </source>
</reference>
<dbReference type="InterPro" id="IPR051682">
    <property type="entry name" value="Mito_Persulfide_Diox"/>
</dbReference>
<dbReference type="EMBL" id="BMXI01000003">
    <property type="protein sequence ID" value="GHC46792.1"/>
    <property type="molecule type" value="Genomic_DNA"/>
</dbReference>
<dbReference type="CDD" id="cd00158">
    <property type="entry name" value="RHOD"/>
    <property type="match status" value="1"/>
</dbReference>
<feature type="domain" description="Rhodanese" evidence="2">
    <location>
        <begin position="409"/>
        <end position="493"/>
    </location>
</feature>
<dbReference type="Gene3D" id="3.40.250.10">
    <property type="entry name" value="Rhodanese-like domain"/>
    <property type="match status" value="2"/>
</dbReference>
<dbReference type="Proteomes" id="UP000644507">
    <property type="component" value="Unassembled WGS sequence"/>
</dbReference>
<dbReference type="InterPro" id="IPR036866">
    <property type="entry name" value="RibonucZ/Hydroxyglut_hydro"/>
</dbReference>
<dbReference type="InterPro" id="IPR001279">
    <property type="entry name" value="Metallo-B-lactamas"/>
</dbReference>
<dbReference type="PANTHER" id="PTHR43084">
    <property type="entry name" value="PERSULFIDE DIOXYGENASE ETHE1"/>
    <property type="match status" value="1"/>
</dbReference>
<dbReference type="PANTHER" id="PTHR43084:SF1">
    <property type="entry name" value="PERSULFIDE DIOXYGENASE ETHE1, MITOCHONDRIAL"/>
    <property type="match status" value="1"/>
</dbReference>
<dbReference type="AlphaFoldDB" id="A0A918THD2"/>
<evidence type="ECO:0000259" key="2">
    <source>
        <dbReference type="PROSITE" id="PS50206"/>
    </source>
</evidence>
<keyword evidence="4" id="KW-1185">Reference proteome</keyword>
<dbReference type="InterPro" id="IPR001763">
    <property type="entry name" value="Rhodanese-like_dom"/>
</dbReference>
<keyword evidence="1" id="KW-0479">Metal-binding</keyword>
<proteinExistence type="predicted"/>